<dbReference type="PANTHER" id="PTHR11070">
    <property type="entry name" value="UVRD / RECB / PCRA DNA HELICASE FAMILY MEMBER"/>
    <property type="match status" value="1"/>
</dbReference>
<dbReference type="InterPro" id="IPR014016">
    <property type="entry name" value="UvrD-like_ATP-bd"/>
</dbReference>
<evidence type="ECO:0000256" key="7">
    <source>
        <dbReference type="ARBA" id="ARBA00034617"/>
    </source>
</evidence>
<keyword evidence="4 10" id="KW-0347">Helicase</keyword>
<evidence type="ECO:0000259" key="13">
    <source>
        <dbReference type="PROSITE" id="PS51217"/>
    </source>
</evidence>
<dbReference type="EMBL" id="BMXO01000004">
    <property type="protein sequence ID" value="GGW52483.1"/>
    <property type="molecule type" value="Genomic_DNA"/>
</dbReference>
<keyword evidence="5 10" id="KW-0067">ATP-binding</keyword>
<gene>
    <name evidence="14" type="ORF">GCM10007158_12140</name>
</gene>
<evidence type="ECO:0000256" key="5">
    <source>
        <dbReference type="ARBA" id="ARBA00022840"/>
    </source>
</evidence>
<dbReference type="InterPro" id="IPR027417">
    <property type="entry name" value="P-loop_NTPase"/>
</dbReference>
<proteinExistence type="inferred from homology"/>
<reference evidence="15" key="1">
    <citation type="journal article" date="2019" name="Int. J. Syst. Evol. Microbiol.">
        <title>The Global Catalogue of Microorganisms (GCM) 10K type strain sequencing project: providing services to taxonomists for standard genome sequencing and annotation.</title>
        <authorList>
            <consortium name="The Broad Institute Genomics Platform"/>
            <consortium name="The Broad Institute Genome Sequencing Center for Infectious Disease"/>
            <person name="Wu L."/>
            <person name="Ma J."/>
        </authorList>
    </citation>
    <scope>NUCLEOTIDE SEQUENCE [LARGE SCALE GENOMIC DNA]</scope>
    <source>
        <strain evidence="15">KCTC 22157</strain>
    </source>
</reference>
<feature type="domain" description="UvrD-like helicase C-terminal" evidence="13">
    <location>
        <begin position="444"/>
        <end position="726"/>
    </location>
</feature>
<evidence type="ECO:0000256" key="9">
    <source>
        <dbReference type="ARBA" id="ARBA00048988"/>
    </source>
</evidence>
<dbReference type="Gene3D" id="1.10.486.10">
    <property type="entry name" value="PCRA, domain 4"/>
    <property type="match status" value="1"/>
</dbReference>
<evidence type="ECO:0000256" key="2">
    <source>
        <dbReference type="ARBA" id="ARBA00022741"/>
    </source>
</evidence>
<dbReference type="PROSITE" id="PS51198">
    <property type="entry name" value="UVRD_HELICASE_ATP_BIND"/>
    <property type="match status" value="1"/>
</dbReference>
<dbReference type="PANTHER" id="PTHR11070:SF59">
    <property type="entry name" value="DNA 3'-5' HELICASE"/>
    <property type="match status" value="1"/>
</dbReference>
<evidence type="ECO:0000256" key="3">
    <source>
        <dbReference type="ARBA" id="ARBA00022801"/>
    </source>
</evidence>
<evidence type="ECO:0000256" key="6">
    <source>
        <dbReference type="ARBA" id="ARBA00023235"/>
    </source>
</evidence>
<dbReference type="InterPro" id="IPR038726">
    <property type="entry name" value="PDDEXK_AddAB-type"/>
</dbReference>
<evidence type="ECO:0000259" key="12">
    <source>
        <dbReference type="PROSITE" id="PS51198"/>
    </source>
</evidence>
<dbReference type="Gene3D" id="1.10.10.160">
    <property type="match status" value="1"/>
</dbReference>
<keyword evidence="6" id="KW-0413">Isomerase</keyword>
<evidence type="ECO:0000256" key="4">
    <source>
        <dbReference type="ARBA" id="ARBA00022806"/>
    </source>
</evidence>
<dbReference type="InterPro" id="IPR000212">
    <property type="entry name" value="DNA_helicase_UvrD/REP"/>
</dbReference>
<feature type="domain" description="UvrD-like helicase ATP-binding" evidence="12">
    <location>
        <begin position="144"/>
        <end position="443"/>
    </location>
</feature>
<comment type="caution">
    <text evidence="14">The sequence shown here is derived from an EMBL/GenBank/DDBJ whole genome shotgun (WGS) entry which is preliminary data.</text>
</comment>
<comment type="similarity">
    <text evidence="1">Belongs to the helicase family. UvrD subfamily.</text>
</comment>
<accession>A0ABQ2WEM6</accession>
<dbReference type="PROSITE" id="PS51217">
    <property type="entry name" value="UVRD_HELICASE_CTER"/>
    <property type="match status" value="1"/>
</dbReference>
<organism evidence="14 15">
    <name type="scientific">Halomonas johnsoniae</name>
    <dbReference type="NCBI Taxonomy" id="502832"/>
    <lineage>
        <taxon>Bacteria</taxon>
        <taxon>Pseudomonadati</taxon>
        <taxon>Pseudomonadota</taxon>
        <taxon>Gammaproteobacteria</taxon>
        <taxon>Oceanospirillales</taxon>
        <taxon>Halomonadaceae</taxon>
        <taxon>Halomonas</taxon>
    </lineage>
</organism>
<dbReference type="InterPro" id="IPR013986">
    <property type="entry name" value="DExx_box_DNA_helicase_dom_sf"/>
</dbReference>
<dbReference type="Pfam" id="PF13361">
    <property type="entry name" value="UvrD_C"/>
    <property type="match status" value="2"/>
</dbReference>
<comment type="catalytic activity">
    <reaction evidence="7">
        <text>Couples ATP hydrolysis with the unwinding of duplex DNA by translocating in the 3'-5' direction.</text>
        <dbReference type="EC" id="5.6.2.4"/>
    </reaction>
</comment>
<feature type="region of interest" description="Disordered" evidence="11">
    <location>
        <begin position="46"/>
        <end position="68"/>
    </location>
</feature>
<evidence type="ECO:0000256" key="8">
    <source>
        <dbReference type="ARBA" id="ARBA00034808"/>
    </source>
</evidence>
<evidence type="ECO:0000256" key="11">
    <source>
        <dbReference type="SAM" id="MobiDB-lite"/>
    </source>
</evidence>
<comment type="catalytic activity">
    <reaction evidence="9">
        <text>ATP + H2O = ADP + phosphate + H(+)</text>
        <dbReference type="Rhea" id="RHEA:13065"/>
        <dbReference type="ChEBI" id="CHEBI:15377"/>
        <dbReference type="ChEBI" id="CHEBI:15378"/>
        <dbReference type="ChEBI" id="CHEBI:30616"/>
        <dbReference type="ChEBI" id="CHEBI:43474"/>
        <dbReference type="ChEBI" id="CHEBI:456216"/>
        <dbReference type="EC" id="5.6.2.4"/>
    </reaction>
</comment>
<dbReference type="Pfam" id="PF00580">
    <property type="entry name" value="UvrD-helicase"/>
    <property type="match status" value="1"/>
</dbReference>
<keyword evidence="2 10" id="KW-0547">Nucleotide-binding</keyword>
<dbReference type="Proteomes" id="UP000647585">
    <property type="component" value="Unassembled WGS sequence"/>
</dbReference>
<dbReference type="GO" id="GO:0004386">
    <property type="term" value="F:helicase activity"/>
    <property type="evidence" value="ECO:0007669"/>
    <property type="project" value="UniProtKB-KW"/>
</dbReference>
<dbReference type="Gene3D" id="3.40.50.300">
    <property type="entry name" value="P-loop containing nucleotide triphosphate hydrolases"/>
    <property type="match status" value="2"/>
</dbReference>
<evidence type="ECO:0000313" key="14">
    <source>
        <dbReference type="EMBL" id="GGW52483.1"/>
    </source>
</evidence>
<feature type="binding site" evidence="10">
    <location>
        <begin position="165"/>
        <end position="172"/>
    </location>
    <ligand>
        <name>ATP</name>
        <dbReference type="ChEBI" id="CHEBI:30616"/>
    </ligand>
</feature>
<dbReference type="InterPro" id="IPR014017">
    <property type="entry name" value="DNA_helicase_UvrD-like_C"/>
</dbReference>
<dbReference type="SUPFAM" id="SSF52540">
    <property type="entry name" value="P-loop containing nucleoside triphosphate hydrolases"/>
    <property type="match status" value="1"/>
</dbReference>
<dbReference type="CDD" id="cd17932">
    <property type="entry name" value="DEXQc_UvrD"/>
    <property type="match status" value="1"/>
</dbReference>
<sequence length="1083" mass="118592">MLNGGRALYDPAGTIRHERTGDEFLDAFFVAHEIGHAELGGHVGITTSSEIDPTRPSDGGASGAERAVDYSRKARQEVQMDLFARELLFPRALARRWYLEEGLSAQAIAEKLRAPYDMVAVQIFDAIWLPTVAEAKVSKGDHPKPLNAAQNRAACHRGGPLLVRAGPGTGKTQTLIGRLAALRDSAVEPSSILVLTFSNKSAGEMADRALSAWPEAAGELTIGTFHSFGLDILRRFHERASLPAEPRLLDTAESVALLENEFVRLNLQHFKELHDPTDILRDLLAAISRAKDEVVDHQDYKILAQLTYGSAQNDEERIHGEKCLEIAQVYEAYESLKAKHGAVDFGDLVSRTVRLIETDADVCGQLCSRYSHVLVDEYQDVNRASVRLLKALKPDGQGLWVVGDAKQSIYRFRGASSINIARFETDDFPGGQTMGLTVNYRSFQEVCDAYAGFARANMRAAEAGFQSEAYRGPSGQKPIFVRVGTKDDELNELAARITACKDSGITYKNQAVLCKSNDRLAEVAASLEAQNVPVLFLGPLFDRPEIKEALSLLSLLVDPRAIALIKVATIPEFSVPLHDVVAAAKALADASPLEPLAWRVLLPTGGAISSEGASGFAALAKAFNGLKPEATPWRAFASLYLDRTRLAARYAHGLTEKEPLSAIALWQLQNFLRSTYIERRGYPVGDLLDHIRRLVILSDERDLRDLPVAAQSLDAVRLLTIHKSKGLEFKAVHMPSLSAGSLPQSANQIRALSPPNGLIGGEGIRGLDALKPGHDEEQECLFFVALSRAEDRLFLYAPSKQRGVQSRGGAKSQKSSPFIDRLGDTVSIEAPLAANEVPPLLSSCVDVQFEETVTLTPAQLALFDKCPRRFLFTHVLKLGGRRTESAFMQMHAAVQGAIDALLNGPSNEIPDFDEYWQARGPAENANAEDYEVAGRRLFDFLITLRKSDKPLALCDFEIDIGAAKIVVKPDDYVERSDGRLVFRRIWTGRKTSNATESLDAAAYQLAAGRDAEVEFVFLTDEVAAPISLSQKKIKNRQDKIVDAVGKILSGDFPPNPNRTCPRCPHFFVCGNPPDGPLIKKNLN</sequence>
<evidence type="ECO:0000256" key="10">
    <source>
        <dbReference type="PROSITE-ProRule" id="PRU00560"/>
    </source>
</evidence>
<keyword evidence="3 10" id="KW-0378">Hydrolase</keyword>
<keyword evidence="15" id="KW-1185">Reference proteome</keyword>
<evidence type="ECO:0000313" key="15">
    <source>
        <dbReference type="Proteomes" id="UP000647585"/>
    </source>
</evidence>
<dbReference type="Pfam" id="PF12705">
    <property type="entry name" value="PDDEXK_1"/>
    <property type="match status" value="1"/>
</dbReference>
<protein>
    <recommendedName>
        <fullName evidence="8">DNA 3'-5' helicase</fullName>
        <ecNumber evidence="8">5.6.2.4</ecNumber>
    </recommendedName>
</protein>
<dbReference type="EC" id="5.6.2.4" evidence="8"/>
<name>A0ABQ2WEM6_9GAMM</name>
<evidence type="ECO:0000256" key="1">
    <source>
        <dbReference type="ARBA" id="ARBA00009922"/>
    </source>
</evidence>